<dbReference type="EMBL" id="DVHF01000028">
    <property type="protein sequence ID" value="HIR56445.1"/>
    <property type="molecule type" value="Genomic_DNA"/>
</dbReference>
<reference evidence="2" key="2">
    <citation type="journal article" date="2021" name="PeerJ">
        <title>Extensive microbial diversity within the chicken gut microbiome revealed by metagenomics and culture.</title>
        <authorList>
            <person name="Gilroy R."/>
            <person name="Ravi A."/>
            <person name="Getino M."/>
            <person name="Pursley I."/>
            <person name="Horton D.L."/>
            <person name="Alikhan N.F."/>
            <person name="Baker D."/>
            <person name="Gharbi K."/>
            <person name="Hall N."/>
            <person name="Watson M."/>
            <person name="Adriaenssens E.M."/>
            <person name="Foster-Nyarko E."/>
            <person name="Jarju S."/>
            <person name="Secka A."/>
            <person name="Antonio M."/>
            <person name="Oren A."/>
            <person name="Chaudhuri R.R."/>
            <person name="La Ragione R."/>
            <person name="Hildebrand F."/>
            <person name="Pallen M.J."/>
        </authorList>
    </citation>
    <scope>NUCLEOTIDE SEQUENCE</scope>
    <source>
        <strain evidence="2">ChiSjej1B19-7085</strain>
    </source>
</reference>
<organism evidence="2 3">
    <name type="scientific">Candidatus Gallacutalibacter pullicola</name>
    <dbReference type="NCBI Taxonomy" id="2840830"/>
    <lineage>
        <taxon>Bacteria</taxon>
        <taxon>Bacillati</taxon>
        <taxon>Bacillota</taxon>
        <taxon>Clostridia</taxon>
        <taxon>Eubacteriales</taxon>
        <taxon>Candidatus Gallacutalibacter</taxon>
    </lineage>
</organism>
<name>A0A9D1DP57_9FIRM</name>
<evidence type="ECO:0000313" key="3">
    <source>
        <dbReference type="Proteomes" id="UP000886785"/>
    </source>
</evidence>
<dbReference type="Proteomes" id="UP000886785">
    <property type="component" value="Unassembled WGS sequence"/>
</dbReference>
<feature type="domain" description="DUF6094" evidence="1">
    <location>
        <begin position="1"/>
        <end position="89"/>
    </location>
</feature>
<dbReference type="AlphaFoldDB" id="A0A9D1DP57"/>
<dbReference type="InterPro" id="IPR046076">
    <property type="entry name" value="DUF6094"/>
</dbReference>
<reference evidence="2" key="1">
    <citation type="submission" date="2020-10" db="EMBL/GenBank/DDBJ databases">
        <authorList>
            <person name="Gilroy R."/>
        </authorList>
    </citation>
    <scope>NUCLEOTIDE SEQUENCE</scope>
    <source>
        <strain evidence="2">ChiSjej1B19-7085</strain>
    </source>
</reference>
<evidence type="ECO:0000259" key="1">
    <source>
        <dbReference type="Pfam" id="PF19587"/>
    </source>
</evidence>
<evidence type="ECO:0000313" key="2">
    <source>
        <dbReference type="EMBL" id="HIR56445.1"/>
    </source>
</evidence>
<accession>A0A9D1DP57</accession>
<gene>
    <name evidence="2" type="ORF">IAA54_02160</name>
</gene>
<comment type="caution">
    <text evidence="2">The sequence shown here is derived from an EMBL/GenBank/DDBJ whole genome shotgun (WGS) entry which is preliminary data.</text>
</comment>
<protein>
    <recommendedName>
        <fullName evidence="1">DUF6094 domain-containing protein</fullName>
    </recommendedName>
</protein>
<sequence length="208" mass="23868">MLIYIIPFYRATYAICHMLCEDFRDLTVFRFIGKEYERFRQVVFLGYRKSAEDPAADPQEVQTLYESLLEPEKLPDITELPAGRYQIPDKSCGEPVFQGEIFNIRELEEQLRRDSPEIRKFLFAGSNLELGAKRPLLPLKISQIGLLGGSGMMNGFVDSKFPHVVKGKIIKQKKTEIQTEQTGISVREVTSNRMVIHILTNDGIKRLV</sequence>
<dbReference type="Pfam" id="PF19587">
    <property type="entry name" value="DUF6094"/>
    <property type="match status" value="1"/>
</dbReference>
<proteinExistence type="predicted"/>